<comment type="similarity">
    <text evidence="4 5">Belongs to the RlpA family.</text>
</comment>
<dbReference type="InterPro" id="IPR036908">
    <property type="entry name" value="RlpA-like_sf"/>
</dbReference>
<keyword evidence="7" id="KW-0449">Lipoprotein</keyword>
<dbReference type="PATRIC" id="fig|1280950.3.peg.999"/>
<name>A0A059FVI7_9PROT</name>
<gene>
    <name evidence="4" type="primary">rlpA</name>
    <name evidence="7" type="ORF">HJO_04915</name>
</gene>
<dbReference type="NCBIfam" id="TIGR00413">
    <property type="entry name" value="rlpA"/>
    <property type="match status" value="1"/>
</dbReference>
<reference evidence="7 8" key="1">
    <citation type="journal article" date="2014" name="Antonie Van Leeuwenhoek">
        <title>Hyphomonas beringensis sp. nov. and Hyphomonas chukchiensis sp. nov., isolated from surface seawater of the Bering Sea and Chukchi Sea.</title>
        <authorList>
            <person name="Li C."/>
            <person name="Lai Q."/>
            <person name="Li G."/>
            <person name="Dong C."/>
            <person name="Wang J."/>
            <person name="Liao Y."/>
            <person name="Shao Z."/>
        </authorList>
    </citation>
    <scope>NUCLEOTIDE SEQUENCE [LARGE SCALE GENOMIC DNA]</scope>
    <source>
        <strain evidence="7 8">MHS-2</strain>
    </source>
</reference>
<evidence type="ECO:0000256" key="5">
    <source>
        <dbReference type="RuleBase" id="RU003495"/>
    </source>
</evidence>
<sequence precursor="true">MRSTSKFTSQHIITFLAFSAVALVVALPASAGKRTPAPIVFAGQGGQAPDARANSSVRTAMPAPGQERARIVFQYPGQGAASAPAPRQYASAAAPQQSAPIQMTEPVQMTPRLPAPVESVALAALAPQDQPAGQGTAGAVQRPGVTPAAAYPVAPSATPVFDELGVGVVYGDEFAGLPTANGETFTQGGMTAAHPTLPLPSLVQVINMDTQREVVVRVNDRGPFEDGAMLQVSRKAADVLGFGGAGKANVRVRYLGPAPVGGQSGTQTAYNPPAATLTLANYTPESTYAEPVQAQYSVPAESAMPTYTQAPSRAAGDYFVQVGSFTDIGNAQDMQAQLGQGLPVVIVPARVNGADYFRVRVGPFDGRLPAVTMKDQLASRGVSGARVVTDQ</sequence>
<organism evidence="7 8">
    <name type="scientific">Hyphomonas johnsonii MHS-2</name>
    <dbReference type="NCBI Taxonomy" id="1280950"/>
    <lineage>
        <taxon>Bacteria</taxon>
        <taxon>Pseudomonadati</taxon>
        <taxon>Pseudomonadota</taxon>
        <taxon>Alphaproteobacteria</taxon>
        <taxon>Hyphomonadales</taxon>
        <taxon>Hyphomonadaceae</taxon>
        <taxon>Hyphomonas</taxon>
    </lineage>
</organism>
<feature type="domain" description="SPOR" evidence="6">
    <location>
        <begin position="312"/>
        <end position="390"/>
    </location>
</feature>
<dbReference type="Gene3D" id="3.30.70.1070">
    <property type="entry name" value="Sporulation related repeat"/>
    <property type="match status" value="1"/>
</dbReference>
<dbReference type="PANTHER" id="PTHR34183:SF1">
    <property type="entry name" value="ENDOLYTIC PEPTIDOGLYCAN TRANSGLYCOSYLASE RLPA"/>
    <property type="match status" value="1"/>
</dbReference>
<dbReference type="EC" id="4.2.2.-" evidence="4"/>
<dbReference type="GO" id="GO:0071555">
    <property type="term" value="P:cell wall organization"/>
    <property type="evidence" value="ECO:0007669"/>
    <property type="project" value="UniProtKB-KW"/>
</dbReference>
<feature type="chain" id="PRO_5009982295" description="Endolytic peptidoglycan transglycosylase RlpA" evidence="4">
    <location>
        <begin position="32"/>
        <end position="391"/>
    </location>
</feature>
<dbReference type="Proteomes" id="UP000025171">
    <property type="component" value="Unassembled WGS sequence"/>
</dbReference>
<evidence type="ECO:0000256" key="4">
    <source>
        <dbReference type="HAMAP-Rule" id="MF_02071"/>
    </source>
</evidence>
<dbReference type="SUPFAM" id="SSF110997">
    <property type="entry name" value="Sporulation related repeat"/>
    <property type="match status" value="1"/>
</dbReference>
<accession>A0A059FVI7</accession>
<dbReference type="eggNOG" id="COG3087">
    <property type="taxonomic scope" value="Bacteria"/>
</dbReference>
<keyword evidence="2 4" id="KW-0456">Lyase</keyword>
<evidence type="ECO:0000256" key="1">
    <source>
        <dbReference type="ARBA" id="ARBA00022729"/>
    </source>
</evidence>
<evidence type="ECO:0000256" key="3">
    <source>
        <dbReference type="ARBA" id="ARBA00023316"/>
    </source>
</evidence>
<feature type="signal peptide" evidence="4">
    <location>
        <begin position="1"/>
        <end position="31"/>
    </location>
</feature>
<keyword evidence="3 4" id="KW-0961">Cell wall biogenesis/degradation</keyword>
<dbReference type="EMBL" id="ARYK01000001">
    <property type="protein sequence ID" value="KCZ94689.1"/>
    <property type="molecule type" value="Genomic_DNA"/>
</dbReference>
<dbReference type="Pfam" id="PF05036">
    <property type="entry name" value="SPOR"/>
    <property type="match status" value="1"/>
</dbReference>
<evidence type="ECO:0000313" key="8">
    <source>
        <dbReference type="Proteomes" id="UP000025171"/>
    </source>
</evidence>
<dbReference type="Pfam" id="PF03330">
    <property type="entry name" value="DPBB_1"/>
    <property type="match status" value="1"/>
</dbReference>
<dbReference type="GO" id="GO:0042834">
    <property type="term" value="F:peptidoglycan binding"/>
    <property type="evidence" value="ECO:0007669"/>
    <property type="project" value="InterPro"/>
</dbReference>
<keyword evidence="1 4" id="KW-0732">Signal</keyword>
<dbReference type="AlphaFoldDB" id="A0A059FVI7"/>
<dbReference type="PROSITE" id="PS51724">
    <property type="entry name" value="SPOR"/>
    <property type="match status" value="1"/>
</dbReference>
<evidence type="ECO:0000256" key="2">
    <source>
        <dbReference type="ARBA" id="ARBA00023239"/>
    </source>
</evidence>
<dbReference type="InterPro" id="IPR009009">
    <property type="entry name" value="RlpA-like_DPBB"/>
</dbReference>
<dbReference type="InterPro" id="IPR036680">
    <property type="entry name" value="SPOR-like_sf"/>
</dbReference>
<dbReference type="Gene3D" id="2.40.40.10">
    <property type="entry name" value="RlpA-like domain"/>
    <property type="match status" value="1"/>
</dbReference>
<dbReference type="InterPro" id="IPR007730">
    <property type="entry name" value="SPOR-like_dom"/>
</dbReference>
<dbReference type="GO" id="GO:0008932">
    <property type="term" value="F:lytic endotransglycosylase activity"/>
    <property type="evidence" value="ECO:0007669"/>
    <property type="project" value="UniProtKB-UniRule"/>
</dbReference>
<dbReference type="STRING" id="1280950.HJO_04915"/>
<dbReference type="eggNOG" id="COG0797">
    <property type="taxonomic scope" value="Bacteria"/>
</dbReference>
<dbReference type="SUPFAM" id="SSF50685">
    <property type="entry name" value="Barwin-like endoglucanases"/>
    <property type="match status" value="1"/>
</dbReference>
<comment type="caution">
    <text evidence="7">The sequence shown here is derived from an EMBL/GenBank/DDBJ whole genome shotgun (WGS) entry which is preliminary data.</text>
</comment>
<dbReference type="GO" id="GO:0000270">
    <property type="term" value="P:peptidoglycan metabolic process"/>
    <property type="evidence" value="ECO:0007669"/>
    <property type="project" value="UniProtKB-UniRule"/>
</dbReference>
<evidence type="ECO:0000259" key="6">
    <source>
        <dbReference type="PROSITE" id="PS51724"/>
    </source>
</evidence>
<dbReference type="InterPro" id="IPR012997">
    <property type="entry name" value="RplA"/>
</dbReference>
<proteinExistence type="inferred from homology"/>
<dbReference type="PANTHER" id="PTHR34183">
    <property type="entry name" value="ENDOLYTIC PEPTIDOGLYCAN TRANSGLYCOSYLASE RLPA"/>
    <property type="match status" value="1"/>
</dbReference>
<evidence type="ECO:0000313" key="7">
    <source>
        <dbReference type="EMBL" id="KCZ94689.1"/>
    </source>
</evidence>
<dbReference type="RefSeq" id="WP_051618222.1">
    <property type="nucleotide sequence ID" value="NZ_ARYK01000001.1"/>
</dbReference>
<dbReference type="CDD" id="cd22268">
    <property type="entry name" value="DPBB_RlpA-like"/>
    <property type="match status" value="1"/>
</dbReference>
<protein>
    <recommendedName>
        <fullName evidence="4">Endolytic peptidoglycan transglycosylase RlpA</fullName>
        <ecNumber evidence="4">4.2.2.-</ecNumber>
    </recommendedName>
</protein>
<dbReference type="InterPro" id="IPR034718">
    <property type="entry name" value="RlpA"/>
</dbReference>
<comment type="function">
    <text evidence="4">Lytic transglycosylase with a strong preference for naked glycan strands that lack stem peptides.</text>
</comment>
<keyword evidence="8" id="KW-1185">Reference proteome</keyword>
<dbReference type="HAMAP" id="MF_02071">
    <property type="entry name" value="RlpA"/>
    <property type="match status" value="1"/>
</dbReference>